<evidence type="ECO:0000313" key="2">
    <source>
        <dbReference type="Proteomes" id="UP000828941"/>
    </source>
</evidence>
<proteinExistence type="predicted"/>
<sequence>MVLYMPRSPKFDIVSLRVSPITIDNTALVSTAWNVAFFARNPNKRLTVKYNYVQVSLYYNWINVSSKRIGVFSQPPEHGNFVHATTSVQPNRVSMLDLDSVVDNVHDFALNFDVKLRGSVMVYVSSTMGINHGLSIDCENVEVRFSPQNGTGLMLGKSKRCHNNKFIF</sequence>
<accession>A0ACB9KWJ8</accession>
<protein>
    <submittedName>
        <fullName evidence="1">Uncharacterized protein</fullName>
    </submittedName>
</protein>
<reference evidence="1 2" key="1">
    <citation type="journal article" date="2022" name="DNA Res.">
        <title>Chromosomal-level genome assembly of the orchid tree Bauhinia variegata (Leguminosae; Cercidoideae) supports the allotetraploid origin hypothesis of Bauhinia.</title>
        <authorList>
            <person name="Zhong Y."/>
            <person name="Chen Y."/>
            <person name="Zheng D."/>
            <person name="Pang J."/>
            <person name="Liu Y."/>
            <person name="Luo S."/>
            <person name="Meng S."/>
            <person name="Qian L."/>
            <person name="Wei D."/>
            <person name="Dai S."/>
            <person name="Zhou R."/>
        </authorList>
    </citation>
    <scope>NUCLEOTIDE SEQUENCE [LARGE SCALE GENOMIC DNA]</scope>
    <source>
        <strain evidence="1">BV-YZ2020</strain>
    </source>
</reference>
<organism evidence="1 2">
    <name type="scientific">Bauhinia variegata</name>
    <name type="common">Purple orchid tree</name>
    <name type="synonym">Phanera variegata</name>
    <dbReference type="NCBI Taxonomy" id="167791"/>
    <lineage>
        <taxon>Eukaryota</taxon>
        <taxon>Viridiplantae</taxon>
        <taxon>Streptophyta</taxon>
        <taxon>Embryophyta</taxon>
        <taxon>Tracheophyta</taxon>
        <taxon>Spermatophyta</taxon>
        <taxon>Magnoliopsida</taxon>
        <taxon>eudicotyledons</taxon>
        <taxon>Gunneridae</taxon>
        <taxon>Pentapetalae</taxon>
        <taxon>rosids</taxon>
        <taxon>fabids</taxon>
        <taxon>Fabales</taxon>
        <taxon>Fabaceae</taxon>
        <taxon>Cercidoideae</taxon>
        <taxon>Cercideae</taxon>
        <taxon>Bauhiniinae</taxon>
        <taxon>Bauhinia</taxon>
    </lineage>
</organism>
<dbReference type="EMBL" id="CM039438">
    <property type="protein sequence ID" value="KAI4301653.1"/>
    <property type="molecule type" value="Genomic_DNA"/>
</dbReference>
<keyword evidence="2" id="KW-1185">Reference proteome</keyword>
<dbReference type="Proteomes" id="UP000828941">
    <property type="component" value="Chromosome 13"/>
</dbReference>
<evidence type="ECO:0000313" key="1">
    <source>
        <dbReference type="EMBL" id="KAI4301653.1"/>
    </source>
</evidence>
<name>A0ACB9KWJ8_BAUVA</name>
<comment type="caution">
    <text evidence="1">The sequence shown here is derived from an EMBL/GenBank/DDBJ whole genome shotgun (WGS) entry which is preliminary data.</text>
</comment>
<gene>
    <name evidence="1" type="ORF">L6164_034908</name>
</gene>